<feature type="transmembrane region" description="Helical" evidence="2">
    <location>
        <begin position="20"/>
        <end position="39"/>
    </location>
</feature>
<keyword evidence="2" id="KW-0472">Membrane</keyword>
<reference evidence="3" key="1">
    <citation type="submission" date="2021-03" db="EMBL/GenBank/DDBJ databases">
        <title>Whole genome sequence of Streptomyces bomunensis MMS17-BM035.</title>
        <authorList>
            <person name="Lee J.H."/>
        </authorList>
    </citation>
    <scope>NUCLEOTIDE SEQUENCE</scope>
    <source>
        <strain evidence="3">MMS17-BM035</strain>
    </source>
</reference>
<keyword evidence="2" id="KW-1133">Transmembrane helix</keyword>
<evidence type="ECO:0000256" key="2">
    <source>
        <dbReference type="SAM" id="Phobius"/>
    </source>
</evidence>
<comment type="caution">
    <text evidence="3">The sequence shown here is derived from an EMBL/GenBank/DDBJ whole genome shotgun (WGS) entry which is preliminary data.</text>
</comment>
<feature type="compositionally biased region" description="Low complexity" evidence="1">
    <location>
        <begin position="297"/>
        <end position="312"/>
    </location>
</feature>
<keyword evidence="4" id="KW-1185">Reference proteome</keyword>
<sequence>MTRAVLLPGRALPVLYETGTVVLGAGLAGASAAVALAAAGRRVLLVDEGASPGGELTEAGRPWLTVPRGAERAGLLGPLLAGHEAGRRPALRPAAVKLRVEEALAEAGVEVLYGTRVLAPRAGRGLVVVTASGRAFVRCESVLDARPAEPVEGEPAVWSVEFEGASADAVEASRHPAAAGLLLADGYLGTGHLYALASVRGGRRDALRRASHLLRAHPAFADARLGAVGVRPLAAAYATTDLVPGPVPGWWRLPPPPPLVRLDEPPLDPAAALAAGTAAAAFRRRHGAGGRAGPPGAGRAACRPSSPWSWRAPPAPSAGFLPAALAPSP</sequence>
<dbReference type="Pfam" id="PF12831">
    <property type="entry name" value="FAD_oxidored"/>
    <property type="match status" value="1"/>
</dbReference>
<dbReference type="SUPFAM" id="SSF51905">
    <property type="entry name" value="FAD/NAD(P)-binding domain"/>
    <property type="match status" value="1"/>
</dbReference>
<dbReference type="Gene3D" id="3.50.50.60">
    <property type="entry name" value="FAD/NAD(P)-binding domain"/>
    <property type="match status" value="1"/>
</dbReference>
<dbReference type="InterPro" id="IPR036188">
    <property type="entry name" value="FAD/NAD-bd_sf"/>
</dbReference>
<dbReference type="Proteomes" id="UP000670475">
    <property type="component" value="Unassembled WGS sequence"/>
</dbReference>
<keyword evidence="2" id="KW-0812">Transmembrane</keyword>
<organism evidence="3 4">
    <name type="scientific">Streptomyces montanisoli</name>
    <dbReference type="NCBI Taxonomy" id="2798581"/>
    <lineage>
        <taxon>Bacteria</taxon>
        <taxon>Bacillati</taxon>
        <taxon>Actinomycetota</taxon>
        <taxon>Actinomycetes</taxon>
        <taxon>Kitasatosporales</taxon>
        <taxon>Streptomycetaceae</taxon>
        <taxon>Streptomyces</taxon>
    </lineage>
</organism>
<evidence type="ECO:0000313" key="4">
    <source>
        <dbReference type="Proteomes" id="UP000670475"/>
    </source>
</evidence>
<evidence type="ECO:0000313" key="3">
    <source>
        <dbReference type="EMBL" id="MBP0461489.1"/>
    </source>
</evidence>
<gene>
    <name evidence="3" type="ORF">JFN87_29105</name>
</gene>
<name>A0A940MEB4_9ACTN</name>
<dbReference type="RefSeq" id="WP_209344837.1">
    <property type="nucleotide sequence ID" value="NZ_JAGIQL010000195.1"/>
</dbReference>
<accession>A0A940MEB4</accession>
<proteinExistence type="predicted"/>
<evidence type="ECO:0000256" key="1">
    <source>
        <dbReference type="SAM" id="MobiDB-lite"/>
    </source>
</evidence>
<protein>
    <submittedName>
        <fullName evidence="3">FAD-dependent oxidoreductase</fullName>
    </submittedName>
</protein>
<feature type="region of interest" description="Disordered" evidence="1">
    <location>
        <begin position="284"/>
        <end position="314"/>
    </location>
</feature>
<dbReference type="EMBL" id="JAGIQL010000195">
    <property type="protein sequence ID" value="MBP0461489.1"/>
    <property type="molecule type" value="Genomic_DNA"/>
</dbReference>
<dbReference type="AlphaFoldDB" id="A0A940MEB4"/>